<gene>
    <name evidence="1" type="ORF">VNO80_05383</name>
</gene>
<proteinExistence type="predicted"/>
<sequence length="78" mass="9489">MACRSVNYEDLLDILRNELRRFCFCLLVSESFCRFPRFSFGFFRTQTLPSHMYLLDSVEHSEKHPKRFERYKAIENES</sequence>
<reference evidence="1 2" key="1">
    <citation type="submission" date="2024-01" db="EMBL/GenBank/DDBJ databases">
        <title>The genomes of 5 underutilized Papilionoideae crops provide insights into root nodulation and disease resistanc.</title>
        <authorList>
            <person name="Jiang F."/>
        </authorList>
    </citation>
    <scope>NUCLEOTIDE SEQUENCE [LARGE SCALE GENOMIC DNA]</scope>
    <source>
        <strain evidence="1">JINMINGXINNONG_FW02</strain>
        <tissue evidence="1">Leaves</tissue>
    </source>
</reference>
<organism evidence="1 2">
    <name type="scientific">Phaseolus coccineus</name>
    <name type="common">Scarlet runner bean</name>
    <name type="synonym">Phaseolus multiflorus</name>
    <dbReference type="NCBI Taxonomy" id="3886"/>
    <lineage>
        <taxon>Eukaryota</taxon>
        <taxon>Viridiplantae</taxon>
        <taxon>Streptophyta</taxon>
        <taxon>Embryophyta</taxon>
        <taxon>Tracheophyta</taxon>
        <taxon>Spermatophyta</taxon>
        <taxon>Magnoliopsida</taxon>
        <taxon>eudicotyledons</taxon>
        <taxon>Gunneridae</taxon>
        <taxon>Pentapetalae</taxon>
        <taxon>rosids</taxon>
        <taxon>fabids</taxon>
        <taxon>Fabales</taxon>
        <taxon>Fabaceae</taxon>
        <taxon>Papilionoideae</taxon>
        <taxon>50 kb inversion clade</taxon>
        <taxon>NPAAA clade</taxon>
        <taxon>indigoferoid/millettioid clade</taxon>
        <taxon>Phaseoleae</taxon>
        <taxon>Phaseolus</taxon>
    </lineage>
</organism>
<dbReference type="Proteomes" id="UP001374584">
    <property type="component" value="Unassembled WGS sequence"/>
</dbReference>
<keyword evidence="2" id="KW-1185">Reference proteome</keyword>
<dbReference type="AlphaFoldDB" id="A0AAN9NEZ8"/>
<accession>A0AAN9NEZ8</accession>
<evidence type="ECO:0000313" key="2">
    <source>
        <dbReference type="Proteomes" id="UP001374584"/>
    </source>
</evidence>
<comment type="caution">
    <text evidence="1">The sequence shown here is derived from an EMBL/GenBank/DDBJ whole genome shotgun (WGS) entry which is preliminary data.</text>
</comment>
<evidence type="ECO:0000313" key="1">
    <source>
        <dbReference type="EMBL" id="KAK7372015.1"/>
    </source>
</evidence>
<protein>
    <submittedName>
        <fullName evidence="1">Uncharacterized protein</fullName>
    </submittedName>
</protein>
<name>A0AAN9NEZ8_PHACN</name>
<dbReference type="EMBL" id="JAYMYR010000003">
    <property type="protein sequence ID" value="KAK7372015.1"/>
    <property type="molecule type" value="Genomic_DNA"/>
</dbReference>